<reference evidence="2 3" key="1">
    <citation type="submission" date="2024-05" db="EMBL/GenBank/DDBJ databases">
        <authorList>
            <person name="Wallberg A."/>
        </authorList>
    </citation>
    <scope>NUCLEOTIDE SEQUENCE [LARGE SCALE GENOMIC DNA]</scope>
</reference>
<keyword evidence="3" id="KW-1185">Reference proteome</keyword>
<comment type="caution">
    <text evidence="2">The sequence shown here is derived from an EMBL/GenBank/DDBJ whole genome shotgun (WGS) entry which is preliminary data.</text>
</comment>
<evidence type="ECO:0000313" key="3">
    <source>
        <dbReference type="Proteomes" id="UP001497623"/>
    </source>
</evidence>
<evidence type="ECO:0000256" key="1">
    <source>
        <dbReference type="SAM" id="MobiDB-lite"/>
    </source>
</evidence>
<feature type="region of interest" description="Disordered" evidence="1">
    <location>
        <begin position="684"/>
        <end position="707"/>
    </location>
</feature>
<feature type="region of interest" description="Disordered" evidence="1">
    <location>
        <begin position="502"/>
        <end position="548"/>
    </location>
</feature>
<evidence type="ECO:0008006" key="4">
    <source>
        <dbReference type="Google" id="ProtNLM"/>
    </source>
</evidence>
<evidence type="ECO:0000313" key="2">
    <source>
        <dbReference type="EMBL" id="CAL4070254.1"/>
    </source>
</evidence>
<dbReference type="PANTHER" id="PTHR13060:SF0">
    <property type="entry name" value="PROTEIN ECDYSONELESS HOMOLOG"/>
    <property type="match status" value="1"/>
</dbReference>
<feature type="compositionally biased region" description="Low complexity" evidence="1">
    <location>
        <begin position="536"/>
        <end position="548"/>
    </location>
</feature>
<dbReference type="InterPro" id="IPR010770">
    <property type="entry name" value="Ecd"/>
</dbReference>
<organism evidence="2 3">
    <name type="scientific">Meganyctiphanes norvegica</name>
    <name type="common">Northern krill</name>
    <name type="synonym">Thysanopoda norvegica</name>
    <dbReference type="NCBI Taxonomy" id="48144"/>
    <lineage>
        <taxon>Eukaryota</taxon>
        <taxon>Metazoa</taxon>
        <taxon>Ecdysozoa</taxon>
        <taxon>Arthropoda</taxon>
        <taxon>Crustacea</taxon>
        <taxon>Multicrustacea</taxon>
        <taxon>Malacostraca</taxon>
        <taxon>Eumalacostraca</taxon>
        <taxon>Eucarida</taxon>
        <taxon>Euphausiacea</taxon>
        <taxon>Euphausiidae</taxon>
        <taxon>Meganyctiphanes</taxon>
    </lineage>
</organism>
<feature type="compositionally biased region" description="Low complexity" evidence="1">
    <location>
        <begin position="506"/>
        <end position="524"/>
    </location>
</feature>
<dbReference type="Proteomes" id="UP001497623">
    <property type="component" value="Unassembled WGS sequence"/>
</dbReference>
<gene>
    <name evidence="2" type="ORF">MNOR_LOCUS8225</name>
</gene>
<feature type="region of interest" description="Disordered" evidence="1">
    <location>
        <begin position="584"/>
        <end position="630"/>
    </location>
</feature>
<sequence length="707" mass="78299">FRMASNIFNQKHTDVEDTIHYWLFPFGPDGFPVIEVEELEELLAKYQAHIALYCHEYIWNKEPFTLKVKSEAPCDGTTGPLGPHLSGVTVVGDYIEDEWFIVFLLMKLTEDFPGLVVRVVDNDGEFLLIEAAKYLPSWVNPETAEQRVYLHQGSVHLIPLARSPGTLTPLPAGIPHIMDAVNTVHALPKTTQSSTEVNSQVKIKINGYPGKISRSQHIGHAYVPVTVAALLREYPTLVAASVHAFCTRELQDNKALRIMRHFPPETRVLTAVRFSKALYAQMAAHTYTPDQRTGWDLPKPTQEAFKSHLLGLKLACGFELLVCRAGGVTPGSTPSSEEHNGDINTHLDLSSNPKWLKYKQSLTDKGYFRGELEGSKLYVELQTRAQQYFVSNLQNSEGSEDDDMLSTGAMVLKLMTKVNVDHEFYKERATRLVPEDDDSWLKITPDALEQLLSEHGGDSESAAPKTATDDQVMNSLSAFLGHMADLEGAEVPKDLQERMHKLSTLSSRKSSSSRKNSSNQRKSSGLSPHPQIRKISNQSTGSDSSQMSSLSNKVDFAAESFTDALNNILDMGDLCEDQYWVQSDDEESSGMSSYGEEDDRLSLSRKSSNSSQKSDESGVCGPTSGTDPQIKAYMKEMERELQATTIADNLASQDSDADDEFDDVEDFKPVKVDMKAVQDLVKSYSAQNGTPGPASSLLNSMGIKPKN</sequence>
<dbReference type="EMBL" id="CAXKWB010003778">
    <property type="protein sequence ID" value="CAL4070254.1"/>
    <property type="molecule type" value="Genomic_DNA"/>
</dbReference>
<feature type="non-terminal residue" evidence="2">
    <location>
        <position position="1"/>
    </location>
</feature>
<dbReference type="Pfam" id="PF07093">
    <property type="entry name" value="SGT1"/>
    <property type="match status" value="1"/>
</dbReference>
<dbReference type="GO" id="GO:0005634">
    <property type="term" value="C:nucleus"/>
    <property type="evidence" value="ECO:0007669"/>
    <property type="project" value="TreeGrafter"/>
</dbReference>
<dbReference type="PANTHER" id="PTHR13060">
    <property type="entry name" value="SGT1 PROTEIN HSGT1 SUPPRESSOR OF GCR2"/>
    <property type="match status" value="1"/>
</dbReference>
<accession>A0AAV2Q3V9</accession>
<dbReference type="AlphaFoldDB" id="A0AAV2Q3V9"/>
<protein>
    <recommendedName>
        <fullName evidence="4">Ecdysoneless</fullName>
    </recommendedName>
</protein>
<proteinExistence type="predicted"/>
<name>A0AAV2Q3V9_MEGNR</name>